<accession>U5DDP2</accession>
<dbReference type="EMBL" id="KI392068">
    <property type="protein sequence ID" value="ERN19527.1"/>
    <property type="molecule type" value="Genomic_DNA"/>
</dbReference>
<sequence>MNYSPKDKKKKLCFHILQEKNRPLLLPSQNYSSSPLKQRHADNPPKTGRISAEASPKSLKISPEILHALAKFLGPQLIVNHTGMGAWPEYTCISSMEEGEGKPIRFFLRTPEASKRCRSCRIQQMLHILCPNRPLCFFTEELDGGF</sequence>
<reference evidence="3" key="1">
    <citation type="journal article" date="2013" name="Science">
        <title>The Amborella genome and the evolution of flowering plants.</title>
        <authorList>
            <consortium name="Amborella Genome Project"/>
        </authorList>
    </citation>
    <scope>NUCLEOTIDE SEQUENCE [LARGE SCALE GENOMIC DNA]</scope>
</reference>
<evidence type="ECO:0000313" key="3">
    <source>
        <dbReference type="Proteomes" id="UP000017836"/>
    </source>
</evidence>
<organism evidence="2 3">
    <name type="scientific">Amborella trichopoda</name>
    <dbReference type="NCBI Taxonomy" id="13333"/>
    <lineage>
        <taxon>Eukaryota</taxon>
        <taxon>Viridiplantae</taxon>
        <taxon>Streptophyta</taxon>
        <taxon>Embryophyta</taxon>
        <taxon>Tracheophyta</taxon>
        <taxon>Spermatophyta</taxon>
        <taxon>Magnoliopsida</taxon>
        <taxon>Amborellales</taxon>
        <taxon>Amborellaceae</taxon>
        <taxon>Amborella</taxon>
    </lineage>
</organism>
<evidence type="ECO:0000313" key="2">
    <source>
        <dbReference type="EMBL" id="ERN19527.1"/>
    </source>
</evidence>
<feature type="region of interest" description="Disordered" evidence="1">
    <location>
        <begin position="25"/>
        <end position="56"/>
    </location>
</feature>
<dbReference type="Proteomes" id="UP000017836">
    <property type="component" value="Unassembled WGS sequence"/>
</dbReference>
<evidence type="ECO:0000256" key="1">
    <source>
        <dbReference type="SAM" id="MobiDB-lite"/>
    </source>
</evidence>
<proteinExistence type="predicted"/>
<dbReference type="Gramene" id="ERN19527">
    <property type="protein sequence ID" value="ERN19527"/>
    <property type="gene ID" value="AMTR_s00062p00046820"/>
</dbReference>
<keyword evidence="3" id="KW-1185">Reference proteome</keyword>
<dbReference type="AlphaFoldDB" id="U5DDP2"/>
<protein>
    <submittedName>
        <fullName evidence="2">Uncharacterized protein</fullName>
    </submittedName>
</protein>
<feature type="compositionally biased region" description="Polar residues" evidence="1">
    <location>
        <begin position="27"/>
        <end position="36"/>
    </location>
</feature>
<dbReference type="HOGENOM" id="CLU_1779932_0_0_1"/>
<gene>
    <name evidence="2" type="ORF">AMTR_s00062p00046820</name>
</gene>
<name>U5DDP2_AMBTC</name>